<dbReference type="HOGENOM" id="CLU_469880_0_0_7"/>
<dbReference type="STRING" id="880072.Desac_2598"/>
<name>F2NDR8_DESAR</name>
<keyword evidence="2" id="KW-1185">Reference proteome</keyword>
<dbReference type="Proteomes" id="UP000000483">
    <property type="component" value="Chromosome"/>
</dbReference>
<reference evidence="1 2" key="1">
    <citation type="journal article" date="2011" name="Stand. Genomic Sci.">
        <title>Complete genome sequence of the acetate-degrading sulfate reducer Desulfobacca acetoxidans type strain (ASRB2).</title>
        <authorList>
            <person name="Goker M."/>
            <person name="Teshima H."/>
            <person name="Lapidus A."/>
            <person name="Nolan M."/>
            <person name="Lucas S."/>
            <person name="Hammon N."/>
            <person name="Deshpande S."/>
            <person name="Cheng J.F."/>
            <person name="Tapia R."/>
            <person name="Han C."/>
            <person name="Goodwin L."/>
            <person name="Pitluck S."/>
            <person name="Huntemann M."/>
            <person name="Liolios K."/>
            <person name="Ivanova N."/>
            <person name="Pagani I."/>
            <person name="Mavromatis K."/>
            <person name="Ovchinikova G."/>
            <person name="Pati A."/>
            <person name="Chen A."/>
            <person name="Palaniappan K."/>
            <person name="Land M."/>
            <person name="Hauser L."/>
            <person name="Brambilla E.M."/>
            <person name="Rohde M."/>
            <person name="Spring S."/>
            <person name="Detter J.C."/>
            <person name="Woyke T."/>
            <person name="Bristow J."/>
            <person name="Eisen J.A."/>
            <person name="Markowitz V."/>
            <person name="Hugenholtz P."/>
            <person name="Kyrpides N.C."/>
            <person name="Klenk H.P."/>
        </authorList>
    </citation>
    <scope>NUCLEOTIDE SEQUENCE [LARGE SCALE GENOMIC DNA]</scope>
    <source>
        <strain evidence="2">ATCC 700848 / DSM 11109 / ASRB2</strain>
    </source>
</reference>
<accession>F2NDR8</accession>
<evidence type="ECO:0000313" key="2">
    <source>
        <dbReference type="Proteomes" id="UP000000483"/>
    </source>
</evidence>
<sequence>MSLPAYFSEVRLGDNISLAEVQAGSRKITDRQLLKDFLEYIHIKKGLLEPYNGEYPLIDGRELLPSFEVNFCEYKFLPSFSMIVLNRPLEYQQEVFQFDLLHSLIEAPADKGPVKPRRLSSRDRLQKDSLEKFLPHLTKELRVDFKARFLQHDLTDLSSYEEVLAFLLHMDRAHVIARDQTGVFRLLGCYASFPSDLDAELKTFGRRIGKFKLKDHASYEKHRTFVYQFLMELYGFPISSERRTSSALFARKLSRLKEQYIIKVLGASDRVITSLNGMEQKRYPVVEKTALVRVHSDRQDIHENLREKGFYVDADRRVVIVKVTYMQHKYGRNNVQEDRALSVIRQELIHPISGERTSLNIIKDTRSFLVTLNDIIRGEYLGGISYRQEGIINSTKNHDDRLKFLYAWLSKNQRRLTAYSREFFEEFKKTLHTYILNPENKQYFQKYPELHREVLSKIAYLQQSHHIQQLEKLALRRPPYDHRLTLVKMLALAIEFIEDNYEEILHYYDDLFDKCLTILMLIGSNPCLKNIAQLTEAPQHHYKRTLWIMLRRLQVLREDLLHDRHRIKKAEEEGTFARLLLRESSSHPTAAQEISGQRIK</sequence>
<dbReference type="AlphaFoldDB" id="F2NDR8"/>
<proteinExistence type="predicted"/>
<dbReference type="EMBL" id="CP002629">
    <property type="protein sequence ID" value="AEB10415.1"/>
    <property type="molecule type" value="Genomic_DNA"/>
</dbReference>
<evidence type="ECO:0000313" key="1">
    <source>
        <dbReference type="EMBL" id="AEB10415.1"/>
    </source>
</evidence>
<gene>
    <name evidence="1" type="ordered locus">Desac_2598</name>
</gene>
<protein>
    <submittedName>
        <fullName evidence="1">Uncharacterized protein</fullName>
    </submittedName>
</protein>
<organism evidence="1 2">
    <name type="scientific">Desulfobacca acetoxidans (strain ATCC 700848 / DSM 11109 / ASRB2)</name>
    <dbReference type="NCBI Taxonomy" id="880072"/>
    <lineage>
        <taxon>Bacteria</taxon>
        <taxon>Pseudomonadati</taxon>
        <taxon>Thermodesulfobacteriota</taxon>
        <taxon>Desulfobaccia</taxon>
        <taxon>Desulfobaccales</taxon>
        <taxon>Desulfobaccaceae</taxon>
        <taxon>Desulfobacca</taxon>
    </lineage>
</organism>
<dbReference type="OrthoDB" id="5464418at2"/>
<dbReference type="RefSeq" id="WP_013707524.1">
    <property type="nucleotide sequence ID" value="NC_015388.1"/>
</dbReference>
<dbReference type="eggNOG" id="ENOG502Z7QH">
    <property type="taxonomic scope" value="Bacteria"/>
</dbReference>
<dbReference type="KEGG" id="dao:Desac_2598"/>
<reference evidence="2" key="2">
    <citation type="submission" date="2011-03" db="EMBL/GenBank/DDBJ databases">
        <title>The complete genome of Desulfobacca acetoxidans DSM 11109.</title>
        <authorList>
            <consortium name="US DOE Joint Genome Institute (JGI-PGF)"/>
            <person name="Lucas S."/>
            <person name="Copeland A."/>
            <person name="Lapidus A."/>
            <person name="Bruce D."/>
            <person name="Goodwin L."/>
            <person name="Pitluck S."/>
            <person name="Peters L."/>
            <person name="Kyrpides N."/>
            <person name="Mavromatis K."/>
            <person name="Ivanova N."/>
            <person name="Ovchinnikova G."/>
            <person name="Teshima H."/>
            <person name="Detter J.C."/>
            <person name="Han C."/>
            <person name="Land M."/>
            <person name="Hauser L."/>
            <person name="Markowitz V."/>
            <person name="Cheng J.-F."/>
            <person name="Hugenholtz P."/>
            <person name="Woyke T."/>
            <person name="Wu D."/>
            <person name="Spring S."/>
            <person name="Schueler E."/>
            <person name="Brambilla E."/>
            <person name="Klenk H.-P."/>
            <person name="Eisen J.A."/>
        </authorList>
    </citation>
    <scope>NUCLEOTIDE SEQUENCE [LARGE SCALE GENOMIC DNA]</scope>
    <source>
        <strain evidence="2">ATCC 700848 / DSM 11109 / ASRB2</strain>
    </source>
</reference>